<dbReference type="AlphaFoldDB" id="A0A842YJ71"/>
<dbReference type="RefSeq" id="WP_192961304.1">
    <property type="nucleotide sequence ID" value="NZ_QKOF01000003.1"/>
</dbReference>
<comment type="caution">
    <text evidence="1">The sequence shown here is derived from an EMBL/GenBank/DDBJ whole genome shotgun (WGS) entry which is preliminary data.</text>
</comment>
<gene>
    <name evidence="1" type="ORF">DNK57_01590</name>
</gene>
<sequence length="296" mass="32420">MKKVLMFIILVLVLPSGSHASDHDVFPRTVEGPAPVISESHGEGSGKYWIFRPAAQGRYPVVVLIHGWAATEPIFYMAWIGHLVGEGNIVVYPRYQNLHDTSSENFTGNAAAAVREALQRVDGEWNGELYLAGHSAGGLIAVNLAAREDIPDPEAVLAVQPGVSGNGSKLENLSGIPQDVLLVVMAGDSDTITGTADSYLIMRRTPQIPPERKMFLLVQSDRTLRADHLSPLAISEEFGVLVDNLDYSGYWKTLDILMKLAEENRTLTDVPWDELLDMGVWGDGTPFKRMKVIDVS</sequence>
<reference evidence="1" key="1">
    <citation type="submission" date="2018-06" db="EMBL/GenBank/DDBJ databases">
        <title>Draft genome sequence of Methanothermobacter thermautotrophicus Strain WHS, a thermophilic, hydrogenotrophic methanogen isolated from Washburn Hot Springs in Yellowstone National Park, USA.</title>
        <authorList>
            <person name="Mckay L.J."/>
            <person name="Klingelsmith K."/>
            <person name="Inskeep W.P."/>
            <person name="Fields M.W."/>
        </authorList>
    </citation>
    <scope>NUCLEOTIDE SEQUENCE</scope>
    <source>
        <strain evidence="1">WHS</strain>
    </source>
</reference>
<dbReference type="InterPro" id="IPR017395">
    <property type="entry name" value="Chlorophyllase-like"/>
</dbReference>
<dbReference type="Proteomes" id="UP000646659">
    <property type="component" value="Unassembled WGS sequence"/>
</dbReference>
<evidence type="ECO:0000313" key="2">
    <source>
        <dbReference type="Proteomes" id="UP000646659"/>
    </source>
</evidence>
<dbReference type="EMBL" id="QKOF01000003">
    <property type="protein sequence ID" value="MBE2899522.1"/>
    <property type="molecule type" value="Genomic_DNA"/>
</dbReference>
<dbReference type="PANTHER" id="PTHR33428">
    <property type="entry name" value="CHLOROPHYLLASE-2, CHLOROPLASTIC"/>
    <property type="match status" value="1"/>
</dbReference>
<dbReference type="SUPFAM" id="SSF53474">
    <property type="entry name" value="alpha/beta-Hydrolases"/>
    <property type="match status" value="1"/>
</dbReference>
<dbReference type="OrthoDB" id="82120at2157"/>
<evidence type="ECO:0000313" key="1">
    <source>
        <dbReference type="EMBL" id="MBE2899522.1"/>
    </source>
</evidence>
<protein>
    <recommendedName>
        <fullName evidence="3">Alpha/beta fold hydrolase</fullName>
    </recommendedName>
</protein>
<evidence type="ECO:0008006" key="3">
    <source>
        <dbReference type="Google" id="ProtNLM"/>
    </source>
</evidence>
<dbReference type="Pfam" id="PF07224">
    <property type="entry name" value="Chlorophyllase"/>
    <property type="match status" value="1"/>
</dbReference>
<dbReference type="InterPro" id="IPR029058">
    <property type="entry name" value="AB_hydrolase_fold"/>
</dbReference>
<accession>A0A842YJ71</accession>
<dbReference type="PANTHER" id="PTHR33428:SF14">
    <property type="entry name" value="CARBOXYLESTERASE TYPE B DOMAIN-CONTAINING PROTEIN"/>
    <property type="match status" value="1"/>
</dbReference>
<dbReference type="Gene3D" id="3.40.50.1820">
    <property type="entry name" value="alpha/beta hydrolase"/>
    <property type="match status" value="1"/>
</dbReference>
<organism evidence="1 2">
    <name type="scientific">Methanothermobacter thermautotrophicus</name>
    <name type="common">Methanobacterium thermoformicicum</name>
    <dbReference type="NCBI Taxonomy" id="145262"/>
    <lineage>
        <taxon>Archaea</taxon>
        <taxon>Methanobacteriati</taxon>
        <taxon>Methanobacteriota</taxon>
        <taxon>Methanomada group</taxon>
        <taxon>Methanobacteria</taxon>
        <taxon>Methanobacteriales</taxon>
        <taxon>Methanobacteriaceae</taxon>
        <taxon>Methanothermobacter</taxon>
    </lineage>
</organism>
<name>A0A842YJ71_METTF</name>
<proteinExistence type="predicted"/>